<comment type="caution">
    <text evidence="1">The sequence shown here is derived from an EMBL/GenBank/DDBJ whole genome shotgun (WGS) entry which is preliminary data.</text>
</comment>
<accession>A0A2S9XL89</accession>
<protein>
    <recommendedName>
        <fullName evidence="3">DUF4157 domain-containing protein</fullName>
    </recommendedName>
</protein>
<evidence type="ECO:0000313" key="1">
    <source>
        <dbReference type="EMBL" id="PRP93613.1"/>
    </source>
</evidence>
<reference evidence="1 2" key="1">
    <citation type="submission" date="2018-03" db="EMBL/GenBank/DDBJ databases">
        <title>Draft Genome Sequences of the Obligatory Marine Myxobacteria Enhygromyxa salina SWB007.</title>
        <authorList>
            <person name="Poehlein A."/>
            <person name="Moghaddam J.A."/>
            <person name="Harms H."/>
            <person name="Alanjari M."/>
            <person name="Koenig G.M."/>
            <person name="Daniel R."/>
            <person name="Schaeberle T.F."/>
        </authorList>
    </citation>
    <scope>NUCLEOTIDE SEQUENCE [LARGE SCALE GENOMIC DNA]</scope>
    <source>
        <strain evidence="1 2">SWB007</strain>
    </source>
</reference>
<evidence type="ECO:0000313" key="2">
    <source>
        <dbReference type="Proteomes" id="UP000238823"/>
    </source>
</evidence>
<dbReference type="EMBL" id="PVNL01000147">
    <property type="protein sequence ID" value="PRP93613.1"/>
    <property type="molecule type" value="Genomic_DNA"/>
</dbReference>
<organism evidence="1 2">
    <name type="scientific">Enhygromyxa salina</name>
    <dbReference type="NCBI Taxonomy" id="215803"/>
    <lineage>
        <taxon>Bacteria</taxon>
        <taxon>Pseudomonadati</taxon>
        <taxon>Myxococcota</taxon>
        <taxon>Polyangia</taxon>
        <taxon>Nannocystales</taxon>
        <taxon>Nannocystaceae</taxon>
        <taxon>Enhygromyxa</taxon>
    </lineage>
</organism>
<proteinExistence type="predicted"/>
<dbReference type="AlphaFoldDB" id="A0A2S9XL89"/>
<gene>
    <name evidence="1" type="ORF">ENSA7_80410</name>
</gene>
<sequence length="395" mass="43261">MSSDEDRHYLGHELAHVVQNRSAGPGLQGIGSTFALESEANSAADRFVEGAPVSRLMARPRSALEPKYYLSDEHKKIGDEATASQVVTLSYQPPYTLTYGDIVAMVGDYFASFDEMKRLAQTTRGRNMLSFVRDVKVHNKMTRAQYLRIDKQAVEEAENGFTKLMADNQTHFLNATEDDINRSRGRKVRDSPASGPQNGAQAYRYYHEIALESAFFSGDTNQTLDLQAAMFDDAHGQEAGAGHFLTDAFSAGFYAAEGLMPEAVNRHSPFNWKADDGGSVKLSTMLATPQFQAGWASLALKIVEEARLALDTKSAMFDSLHQYTGETSTLTEAAIRLAADRFLNKLESEPMGSLLDILGPGQASLVLDKSVLEEVDPYGYDPDEFDGPIDDGGGL</sequence>
<evidence type="ECO:0008006" key="3">
    <source>
        <dbReference type="Google" id="ProtNLM"/>
    </source>
</evidence>
<dbReference type="Proteomes" id="UP000238823">
    <property type="component" value="Unassembled WGS sequence"/>
</dbReference>
<name>A0A2S9XL89_9BACT</name>